<evidence type="ECO:0000313" key="3">
    <source>
        <dbReference type="Proteomes" id="UP000515146"/>
    </source>
</evidence>
<evidence type="ECO:0000259" key="2">
    <source>
        <dbReference type="Pfam" id="PF00535"/>
    </source>
</evidence>
<dbReference type="InterPro" id="IPR029044">
    <property type="entry name" value="Nucleotide-diphossugar_trans"/>
</dbReference>
<dbReference type="Gene3D" id="3.40.50.300">
    <property type="entry name" value="P-loop containing nucleotide triphosphate hydrolases"/>
    <property type="match status" value="1"/>
</dbReference>
<keyword evidence="1" id="KW-1015">Disulfide bond</keyword>
<dbReference type="InParanoid" id="A0A6P6Y611"/>
<name>A0A6P6Y611_DERPT</name>
<dbReference type="PANTHER" id="PTHR11675">
    <property type="entry name" value="N-ACETYLGALACTOSAMINYLTRANSFERASE"/>
    <property type="match status" value="1"/>
</dbReference>
<dbReference type="Pfam" id="PF00535">
    <property type="entry name" value="Glycos_transf_2"/>
    <property type="match status" value="1"/>
</dbReference>
<sequence length="407" mass="45767">MLSDALPLDRAPPDQRSAECKAVKYDLEKLSDVSVIITFYNEPFSTLFRTVHSVLNHTPPELLREIILVDDGSNFVFHSQFDEHATHLDYHYYELIRRYIDYLPKVHLTRLARRQGLVKARMAGINQATADVFMILDSHVEVGEGWLEPILQTIHDDNDALVIPHIYSISAKDFSYLTNSGIGCQISFKWDMTELSSFEQSYPGVTPILSPSLSGGLFAVHKETFLRRGAFDMNFEGWGSENVELGFRWWMCGGKVAVRNARIVCTQPRRIAAVGLARFVGQRVAADSQLSLRAKRGASCAGAAAKLVGHSIRFESTATRDTRLLYATDGVLLKQFMENLGDDGELQRLPYDYIIIDEAHERSVRIDLLLQLLKRLKEVDISQAAAEQRAGRAGRTAPGTVFRLYTS</sequence>
<keyword evidence="3" id="KW-1185">Reference proteome</keyword>
<protein>
    <submittedName>
        <fullName evidence="4">Polypeptide N-acetylgalactosaminyltransferase 11-like</fullName>
    </submittedName>
</protein>
<proteinExistence type="predicted"/>
<dbReference type="SUPFAM" id="SSF52540">
    <property type="entry name" value="P-loop containing nucleoside triphosphate hydrolases"/>
    <property type="match status" value="2"/>
</dbReference>
<dbReference type="GO" id="GO:0004653">
    <property type="term" value="F:polypeptide N-acetylgalactosaminyltransferase activity"/>
    <property type="evidence" value="ECO:0007669"/>
    <property type="project" value="TreeGrafter"/>
</dbReference>
<gene>
    <name evidence="4" type="primary">LOC113794522</name>
</gene>
<dbReference type="InterPro" id="IPR001173">
    <property type="entry name" value="Glyco_trans_2-like"/>
</dbReference>
<dbReference type="OrthoDB" id="9924649at2759"/>
<accession>A0A6P6Y611</accession>
<organism evidence="3 4">
    <name type="scientific">Dermatophagoides pteronyssinus</name>
    <name type="common">European house dust mite</name>
    <dbReference type="NCBI Taxonomy" id="6956"/>
    <lineage>
        <taxon>Eukaryota</taxon>
        <taxon>Metazoa</taxon>
        <taxon>Ecdysozoa</taxon>
        <taxon>Arthropoda</taxon>
        <taxon>Chelicerata</taxon>
        <taxon>Arachnida</taxon>
        <taxon>Acari</taxon>
        <taxon>Acariformes</taxon>
        <taxon>Sarcoptiformes</taxon>
        <taxon>Astigmata</taxon>
        <taxon>Psoroptidia</taxon>
        <taxon>Analgoidea</taxon>
        <taxon>Pyroglyphidae</taxon>
        <taxon>Dermatophagoidinae</taxon>
        <taxon>Dermatophagoides</taxon>
    </lineage>
</organism>
<dbReference type="InterPro" id="IPR027417">
    <property type="entry name" value="P-loop_NTPase"/>
</dbReference>
<reference evidence="4" key="1">
    <citation type="submission" date="2025-08" db="UniProtKB">
        <authorList>
            <consortium name="RefSeq"/>
        </authorList>
    </citation>
    <scope>IDENTIFICATION</scope>
    <source>
        <strain evidence="4">Airmid</strain>
    </source>
</reference>
<dbReference type="RefSeq" id="XP_027200436.1">
    <property type="nucleotide sequence ID" value="XM_027344635.1"/>
</dbReference>
<dbReference type="Gene3D" id="3.90.550.10">
    <property type="entry name" value="Spore Coat Polysaccharide Biosynthesis Protein SpsA, Chain A"/>
    <property type="match status" value="1"/>
</dbReference>
<dbReference type="PANTHER" id="PTHR11675:SF126">
    <property type="entry name" value="RICIN B LECTIN DOMAIN-CONTAINING PROTEIN"/>
    <property type="match status" value="1"/>
</dbReference>
<evidence type="ECO:0000313" key="4">
    <source>
        <dbReference type="RefSeq" id="XP_027200436.1"/>
    </source>
</evidence>
<dbReference type="CDD" id="cd17917">
    <property type="entry name" value="DEXHc_RHA-like"/>
    <property type="match status" value="1"/>
</dbReference>
<dbReference type="KEGG" id="dpte:113794522"/>
<evidence type="ECO:0000256" key="1">
    <source>
        <dbReference type="ARBA" id="ARBA00023157"/>
    </source>
</evidence>
<dbReference type="GO" id="GO:0005794">
    <property type="term" value="C:Golgi apparatus"/>
    <property type="evidence" value="ECO:0007669"/>
    <property type="project" value="TreeGrafter"/>
</dbReference>
<dbReference type="Proteomes" id="UP000515146">
    <property type="component" value="Unplaced"/>
</dbReference>
<dbReference type="AlphaFoldDB" id="A0A6P6Y611"/>
<dbReference type="GO" id="GO:0006493">
    <property type="term" value="P:protein O-linked glycosylation"/>
    <property type="evidence" value="ECO:0007669"/>
    <property type="project" value="TreeGrafter"/>
</dbReference>
<dbReference type="SUPFAM" id="SSF53448">
    <property type="entry name" value="Nucleotide-diphospho-sugar transferases"/>
    <property type="match status" value="1"/>
</dbReference>
<feature type="domain" description="Glycosyltransferase 2-like" evidence="2">
    <location>
        <begin position="34"/>
        <end position="224"/>
    </location>
</feature>